<protein>
    <submittedName>
        <fullName evidence="2">Uncharacterized protein</fullName>
    </submittedName>
</protein>
<comment type="caution">
    <text evidence="2">The sequence shown here is derived from an EMBL/GenBank/DDBJ whole genome shotgun (WGS) entry which is preliminary data.</text>
</comment>
<feature type="region of interest" description="Disordered" evidence="1">
    <location>
        <begin position="69"/>
        <end position="89"/>
    </location>
</feature>
<dbReference type="AlphaFoldDB" id="A0AAN7N1J6"/>
<name>A0AAN7N1J6_MYCAM</name>
<organism evidence="2 3">
    <name type="scientific">Mycteria americana</name>
    <name type="common">Wood stork</name>
    <dbReference type="NCBI Taxonomy" id="33587"/>
    <lineage>
        <taxon>Eukaryota</taxon>
        <taxon>Metazoa</taxon>
        <taxon>Chordata</taxon>
        <taxon>Craniata</taxon>
        <taxon>Vertebrata</taxon>
        <taxon>Euteleostomi</taxon>
        <taxon>Archelosauria</taxon>
        <taxon>Archosauria</taxon>
        <taxon>Dinosauria</taxon>
        <taxon>Saurischia</taxon>
        <taxon>Theropoda</taxon>
        <taxon>Coelurosauria</taxon>
        <taxon>Aves</taxon>
        <taxon>Neognathae</taxon>
        <taxon>Neoaves</taxon>
        <taxon>Aequornithes</taxon>
        <taxon>Ciconiiformes</taxon>
        <taxon>Ciconiidae</taxon>
        <taxon>Mycteria</taxon>
    </lineage>
</organism>
<reference evidence="2 3" key="1">
    <citation type="journal article" date="2023" name="J. Hered.">
        <title>Chromosome-level genome of the wood stork (Mycteria americana) provides insight into avian chromosome evolution.</title>
        <authorList>
            <person name="Flamio R. Jr."/>
            <person name="Ramstad K.M."/>
        </authorList>
    </citation>
    <scope>NUCLEOTIDE SEQUENCE [LARGE SCALE GENOMIC DNA]</scope>
    <source>
        <strain evidence="2">JAX WOST 10</strain>
    </source>
</reference>
<gene>
    <name evidence="2" type="ORF">QYF61_010460</name>
</gene>
<evidence type="ECO:0000313" key="3">
    <source>
        <dbReference type="Proteomes" id="UP001333110"/>
    </source>
</evidence>
<feature type="region of interest" description="Disordered" evidence="1">
    <location>
        <begin position="118"/>
        <end position="141"/>
    </location>
</feature>
<feature type="compositionally biased region" description="Polar residues" evidence="1">
    <location>
        <begin position="77"/>
        <end position="88"/>
    </location>
</feature>
<dbReference type="EMBL" id="JAUNZN010000009">
    <property type="protein sequence ID" value="KAK4815966.1"/>
    <property type="molecule type" value="Genomic_DNA"/>
</dbReference>
<dbReference type="Proteomes" id="UP001333110">
    <property type="component" value="Unassembled WGS sequence"/>
</dbReference>
<accession>A0AAN7N1J6</accession>
<evidence type="ECO:0000256" key="1">
    <source>
        <dbReference type="SAM" id="MobiDB-lite"/>
    </source>
</evidence>
<dbReference type="InterPro" id="IPR050462">
    <property type="entry name" value="Retroviral_Gag-Pol_poly"/>
</dbReference>
<dbReference type="PANTHER" id="PTHR33166">
    <property type="entry name" value="GAG_P30 DOMAIN-CONTAINING PROTEIN"/>
    <property type="match status" value="1"/>
</dbReference>
<sequence>MDKWDEVLYVDFFFTLQNNHDIRKKCKLLNNDPDGIYALAENGLEKNKDVVLHVKLEKDVSGLEELNNETECDGVEEQSTQMDSSPISGRTRACAPVIQAPLRQAIGVEGLPVRKAIGNGKAKQENQRRNASDDPTMFMPKNDPDWDPNNSVGSAMIKQHQQLILYGEQHGVMNNLRLCETAGKWTDLNPEERTNQRMSNMLFIRHSALAIRKKLQKVDGGGGMSISQLTEIAYKVYNNWDETEKREKQKEN</sequence>
<keyword evidence="3" id="KW-1185">Reference proteome</keyword>
<proteinExistence type="predicted"/>
<evidence type="ECO:0000313" key="2">
    <source>
        <dbReference type="EMBL" id="KAK4815966.1"/>
    </source>
</evidence>
<feature type="compositionally biased region" description="Basic and acidic residues" evidence="1">
    <location>
        <begin position="122"/>
        <end position="132"/>
    </location>
</feature>